<dbReference type="Pfam" id="PF14305">
    <property type="entry name" value="ATPgrasp_TupA"/>
    <property type="match status" value="1"/>
</dbReference>
<organism evidence="1 2">
    <name type="scientific">Sporosarcina thermotolerans</name>
    <dbReference type="NCBI Taxonomy" id="633404"/>
    <lineage>
        <taxon>Bacteria</taxon>
        <taxon>Bacillati</taxon>
        <taxon>Bacillota</taxon>
        <taxon>Bacilli</taxon>
        <taxon>Bacillales</taxon>
        <taxon>Caryophanaceae</taxon>
        <taxon>Sporosarcina</taxon>
    </lineage>
</organism>
<name>A0AAW9A8U8_9BACL</name>
<dbReference type="Proteomes" id="UP001271648">
    <property type="component" value="Unassembled WGS sequence"/>
</dbReference>
<dbReference type="InterPro" id="IPR029465">
    <property type="entry name" value="ATPgrasp_TupA"/>
</dbReference>
<accession>A0AAW9A8U8</accession>
<comment type="caution">
    <text evidence="1">The sequence shown here is derived from an EMBL/GenBank/DDBJ whole genome shotgun (WGS) entry which is preliminary data.</text>
</comment>
<sequence length="297" mass="35029">MSLKKYIKPSFLRRIYGILDLLPDEIVLKLQYRVALGRRLNIKNPERFTEKIQWYKMNYRIPLMTQCADKYRMRDYVLQKGFSEYLPTLYQVCDKFEEIEFMSLPESFAIKCNNGSGTNIFIEDKSNMDISFIKNTINSWSKVNTLSIGREWAYKDIPQKIVIEELLDSNDNEDGSLNDYKILCFNKKAKLAWVDTTRHVDHRRNFYDLEWNQLQVVSDCPTTENTISKPYGFEKMIEIAECFAADFPFVRVDFYSVNGKVYIGEITFYPWSGCVQFTPDKFDYELGKSFNLPPITN</sequence>
<dbReference type="EMBL" id="JAUBDJ010000002">
    <property type="protein sequence ID" value="MDW0116305.1"/>
    <property type="molecule type" value="Genomic_DNA"/>
</dbReference>
<evidence type="ECO:0000313" key="2">
    <source>
        <dbReference type="Proteomes" id="UP001271648"/>
    </source>
</evidence>
<reference evidence="1 2" key="1">
    <citation type="submission" date="2023-06" db="EMBL/GenBank/DDBJ databases">
        <title>Sporosarcina sp. nov., isolated from Korean traditional fermented seafood 'Jeotgal'.</title>
        <authorList>
            <person name="Yang A.I."/>
            <person name="Shin N.-R."/>
        </authorList>
    </citation>
    <scope>NUCLEOTIDE SEQUENCE [LARGE SCALE GENOMIC DNA]</scope>
    <source>
        <strain evidence="1 2">KCTC43456</strain>
    </source>
</reference>
<evidence type="ECO:0000313" key="1">
    <source>
        <dbReference type="EMBL" id="MDW0116305.1"/>
    </source>
</evidence>
<dbReference type="RefSeq" id="WP_317940359.1">
    <property type="nucleotide sequence ID" value="NZ_JAUBDJ010000002.1"/>
</dbReference>
<keyword evidence="2" id="KW-1185">Reference proteome</keyword>
<proteinExistence type="predicted"/>
<protein>
    <submittedName>
        <fullName evidence="1">ATP-grasp fold amidoligase family protein</fullName>
    </submittedName>
</protein>
<dbReference type="AlphaFoldDB" id="A0AAW9A8U8"/>
<gene>
    <name evidence="1" type="ORF">QTL97_05120</name>
</gene>